<organism evidence="18 19">
    <name type="scientific">Candidatus Amesbacteria bacterium RIFOXYB1_FULL_44_23</name>
    <dbReference type="NCBI Taxonomy" id="1797263"/>
    <lineage>
        <taxon>Bacteria</taxon>
        <taxon>Candidatus Amesiibacteriota</taxon>
    </lineage>
</organism>
<comment type="function">
    <text evidence="15">Digests double-stranded RNA. Involved in the processing of primary rRNA transcript to yield the immediate precursors to the large and small rRNAs (23S and 16S). Processes some mRNAs, and tRNAs when they are encoded in the rRNA operon. Processes pre-crRNA and tracrRNA of type II CRISPR loci if present in the organism.</text>
</comment>
<feature type="active site" evidence="15">
    <location>
        <position position="40"/>
    </location>
</feature>
<feature type="domain" description="DRBM" evidence="16">
    <location>
        <begin position="149"/>
        <end position="218"/>
    </location>
</feature>
<evidence type="ECO:0000256" key="13">
    <source>
        <dbReference type="ARBA" id="ARBA00022842"/>
    </source>
</evidence>
<dbReference type="GO" id="GO:0006397">
    <property type="term" value="P:mRNA processing"/>
    <property type="evidence" value="ECO:0007669"/>
    <property type="project" value="UniProtKB-UniRule"/>
</dbReference>
<comment type="catalytic activity">
    <reaction evidence="1 15">
        <text>Endonucleolytic cleavage to 5'-phosphomonoester.</text>
        <dbReference type="EC" id="3.1.26.3"/>
    </reaction>
</comment>
<evidence type="ECO:0000256" key="5">
    <source>
        <dbReference type="ARBA" id="ARBA00022490"/>
    </source>
</evidence>
<evidence type="ECO:0000256" key="9">
    <source>
        <dbReference type="ARBA" id="ARBA00022722"/>
    </source>
</evidence>
<dbReference type="GO" id="GO:0003725">
    <property type="term" value="F:double-stranded RNA binding"/>
    <property type="evidence" value="ECO:0007669"/>
    <property type="project" value="TreeGrafter"/>
</dbReference>
<evidence type="ECO:0000256" key="15">
    <source>
        <dbReference type="HAMAP-Rule" id="MF_00104"/>
    </source>
</evidence>
<evidence type="ECO:0000313" key="19">
    <source>
        <dbReference type="Proteomes" id="UP000176424"/>
    </source>
</evidence>
<comment type="subunit">
    <text evidence="4 15">Homodimer.</text>
</comment>
<dbReference type="PROSITE" id="PS00517">
    <property type="entry name" value="RNASE_3_1"/>
    <property type="match status" value="1"/>
</dbReference>
<dbReference type="GO" id="GO:0005737">
    <property type="term" value="C:cytoplasm"/>
    <property type="evidence" value="ECO:0007669"/>
    <property type="project" value="UniProtKB-SubCell"/>
</dbReference>
<dbReference type="NCBIfam" id="TIGR02191">
    <property type="entry name" value="RNaseIII"/>
    <property type="match status" value="1"/>
</dbReference>
<dbReference type="GO" id="GO:0008033">
    <property type="term" value="P:tRNA processing"/>
    <property type="evidence" value="ECO:0007669"/>
    <property type="project" value="UniProtKB-KW"/>
</dbReference>
<dbReference type="SMART" id="SM00358">
    <property type="entry name" value="DSRM"/>
    <property type="match status" value="1"/>
</dbReference>
<feature type="binding site" evidence="15">
    <location>
        <position position="36"/>
    </location>
    <ligand>
        <name>Mg(2+)</name>
        <dbReference type="ChEBI" id="CHEBI:18420"/>
    </ligand>
</feature>
<accession>A0A1F4ZVZ3</accession>
<keyword evidence="5 15" id="KW-0963">Cytoplasm</keyword>
<dbReference type="InterPro" id="IPR014720">
    <property type="entry name" value="dsRBD_dom"/>
</dbReference>
<keyword evidence="8 15" id="KW-0819">tRNA processing</keyword>
<dbReference type="InterPro" id="IPR036389">
    <property type="entry name" value="RNase_III_sf"/>
</dbReference>
<evidence type="ECO:0000313" key="18">
    <source>
        <dbReference type="EMBL" id="OGD10623.1"/>
    </source>
</evidence>
<dbReference type="GO" id="GO:0004525">
    <property type="term" value="F:ribonuclease III activity"/>
    <property type="evidence" value="ECO:0007669"/>
    <property type="project" value="UniProtKB-UniRule"/>
</dbReference>
<dbReference type="InterPro" id="IPR011907">
    <property type="entry name" value="RNase_III"/>
</dbReference>
<dbReference type="FunFam" id="1.10.1520.10:FF:000001">
    <property type="entry name" value="Ribonuclease 3"/>
    <property type="match status" value="1"/>
</dbReference>
<dbReference type="PROSITE" id="PS50137">
    <property type="entry name" value="DS_RBD"/>
    <property type="match status" value="1"/>
</dbReference>
<keyword evidence="6 15" id="KW-0698">rRNA processing</keyword>
<dbReference type="SUPFAM" id="SSF54768">
    <property type="entry name" value="dsRNA-binding domain-like"/>
    <property type="match status" value="1"/>
</dbReference>
<evidence type="ECO:0000256" key="10">
    <source>
        <dbReference type="ARBA" id="ARBA00022723"/>
    </source>
</evidence>
<dbReference type="CDD" id="cd10845">
    <property type="entry name" value="DSRM_RNAse_III_family"/>
    <property type="match status" value="1"/>
</dbReference>
<comment type="similarity">
    <text evidence="3">Belongs to the ribonuclease III family.</text>
</comment>
<sequence length="223" mass="24274">MNLTDFIKSEGFIKLAFTHRSYCNEHSGLTSNERLEFLGDSVLSLVISDRLYRLLPDAPEGELTARRSYLVQTTSLAAKSLDLGFDQKLLLSKGEEDSGGRKNPGLLANTFEAILGAIFLDSGIEACYRFLDEIFPDSDILSEKIKIKDPKSLLQEKAQAAGWGTPVYDTVEAIGPDHAKQFTISVTVNGTSQAQGTGPSKQKAERDAAALAIQKLFPGTDLC</sequence>
<feature type="binding site" evidence="15">
    <location>
        <position position="112"/>
    </location>
    <ligand>
        <name>Mg(2+)</name>
        <dbReference type="ChEBI" id="CHEBI:18420"/>
    </ligand>
</feature>
<dbReference type="PANTHER" id="PTHR11207:SF0">
    <property type="entry name" value="RIBONUCLEASE 3"/>
    <property type="match status" value="1"/>
</dbReference>
<dbReference type="AlphaFoldDB" id="A0A1F4ZVZ3"/>
<dbReference type="GO" id="GO:0010468">
    <property type="term" value="P:regulation of gene expression"/>
    <property type="evidence" value="ECO:0007669"/>
    <property type="project" value="TreeGrafter"/>
</dbReference>
<comment type="caution">
    <text evidence="18">The sequence shown here is derived from an EMBL/GenBank/DDBJ whole genome shotgun (WGS) entry which is preliminary data.</text>
</comment>
<evidence type="ECO:0000256" key="11">
    <source>
        <dbReference type="ARBA" id="ARBA00022759"/>
    </source>
</evidence>
<proteinExistence type="inferred from homology"/>
<dbReference type="GO" id="GO:0042802">
    <property type="term" value="F:identical protein binding"/>
    <property type="evidence" value="ECO:0007669"/>
    <property type="project" value="UniProtKB-ARBA"/>
</dbReference>
<dbReference type="InterPro" id="IPR000999">
    <property type="entry name" value="RNase_III_dom"/>
</dbReference>
<evidence type="ECO:0000256" key="2">
    <source>
        <dbReference type="ARBA" id="ARBA00004496"/>
    </source>
</evidence>
<evidence type="ECO:0000256" key="14">
    <source>
        <dbReference type="ARBA" id="ARBA00022884"/>
    </source>
</evidence>
<dbReference type="SUPFAM" id="SSF69065">
    <property type="entry name" value="RNase III domain-like"/>
    <property type="match status" value="1"/>
</dbReference>
<name>A0A1F4ZVZ3_9BACT</name>
<keyword evidence="10 15" id="KW-0479">Metal-binding</keyword>
<feature type="binding site" evidence="15">
    <location>
        <position position="109"/>
    </location>
    <ligand>
        <name>Mg(2+)</name>
        <dbReference type="ChEBI" id="CHEBI:18420"/>
    </ligand>
</feature>
<evidence type="ECO:0000256" key="8">
    <source>
        <dbReference type="ARBA" id="ARBA00022694"/>
    </source>
</evidence>
<evidence type="ECO:0000256" key="7">
    <source>
        <dbReference type="ARBA" id="ARBA00022664"/>
    </source>
</evidence>
<reference evidence="18 19" key="1">
    <citation type="journal article" date="2016" name="Nat. Commun.">
        <title>Thousands of microbial genomes shed light on interconnected biogeochemical processes in an aquifer system.</title>
        <authorList>
            <person name="Anantharaman K."/>
            <person name="Brown C.T."/>
            <person name="Hug L.A."/>
            <person name="Sharon I."/>
            <person name="Castelle C.J."/>
            <person name="Probst A.J."/>
            <person name="Thomas B.C."/>
            <person name="Singh A."/>
            <person name="Wilkins M.J."/>
            <person name="Karaoz U."/>
            <person name="Brodie E.L."/>
            <person name="Williams K.H."/>
            <person name="Hubbard S.S."/>
            <person name="Banfield J.F."/>
        </authorList>
    </citation>
    <scope>NUCLEOTIDE SEQUENCE [LARGE SCALE GENOMIC DNA]</scope>
</reference>
<evidence type="ECO:0000256" key="3">
    <source>
        <dbReference type="ARBA" id="ARBA00010183"/>
    </source>
</evidence>
<evidence type="ECO:0000259" key="16">
    <source>
        <dbReference type="PROSITE" id="PS50137"/>
    </source>
</evidence>
<dbReference type="SMART" id="SM00535">
    <property type="entry name" value="RIBOc"/>
    <property type="match status" value="1"/>
</dbReference>
<dbReference type="EC" id="3.1.26.3" evidence="15"/>
<dbReference type="EMBL" id="MEXR01000002">
    <property type="protein sequence ID" value="OGD10623.1"/>
    <property type="molecule type" value="Genomic_DNA"/>
</dbReference>
<dbReference type="GO" id="GO:0006364">
    <property type="term" value="P:rRNA processing"/>
    <property type="evidence" value="ECO:0007669"/>
    <property type="project" value="UniProtKB-UniRule"/>
</dbReference>
<evidence type="ECO:0000256" key="1">
    <source>
        <dbReference type="ARBA" id="ARBA00000109"/>
    </source>
</evidence>
<evidence type="ECO:0000256" key="4">
    <source>
        <dbReference type="ARBA" id="ARBA00011738"/>
    </source>
</evidence>
<evidence type="ECO:0000256" key="6">
    <source>
        <dbReference type="ARBA" id="ARBA00022552"/>
    </source>
</evidence>
<feature type="active site" evidence="15">
    <location>
        <position position="112"/>
    </location>
</feature>
<keyword evidence="14 15" id="KW-0694">RNA-binding</keyword>
<dbReference type="CDD" id="cd00593">
    <property type="entry name" value="RIBOc"/>
    <property type="match status" value="1"/>
</dbReference>
<dbReference type="GO" id="GO:0019843">
    <property type="term" value="F:rRNA binding"/>
    <property type="evidence" value="ECO:0007669"/>
    <property type="project" value="UniProtKB-KW"/>
</dbReference>
<dbReference type="GO" id="GO:0046872">
    <property type="term" value="F:metal ion binding"/>
    <property type="evidence" value="ECO:0007669"/>
    <property type="project" value="UniProtKB-KW"/>
</dbReference>
<protein>
    <recommendedName>
        <fullName evidence="15">Ribonuclease 3</fullName>
        <ecNumber evidence="15">3.1.26.3</ecNumber>
    </recommendedName>
    <alternativeName>
        <fullName evidence="15">Ribonuclease III</fullName>
        <shortName evidence="15">RNase III</shortName>
    </alternativeName>
</protein>
<keyword evidence="13 15" id="KW-0460">Magnesium</keyword>
<dbReference type="Pfam" id="PF00035">
    <property type="entry name" value="dsrm"/>
    <property type="match status" value="1"/>
</dbReference>
<dbReference type="STRING" id="1797263.A2397_06095"/>
<gene>
    <name evidence="15" type="primary">rnc</name>
    <name evidence="18" type="ORF">A2397_06095</name>
</gene>
<dbReference type="Gene3D" id="3.30.160.20">
    <property type="match status" value="1"/>
</dbReference>
<keyword evidence="11 15" id="KW-0255">Endonuclease</keyword>
<dbReference type="PANTHER" id="PTHR11207">
    <property type="entry name" value="RIBONUCLEASE III"/>
    <property type="match status" value="1"/>
</dbReference>
<dbReference type="Proteomes" id="UP000176424">
    <property type="component" value="Unassembled WGS sequence"/>
</dbReference>
<comment type="cofactor">
    <cofactor evidence="15">
        <name>Mg(2+)</name>
        <dbReference type="ChEBI" id="CHEBI:18420"/>
    </cofactor>
</comment>
<dbReference type="FunFam" id="3.30.160.20:FF:000003">
    <property type="entry name" value="Ribonuclease 3"/>
    <property type="match status" value="1"/>
</dbReference>
<evidence type="ECO:0000259" key="17">
    <source>
        <dbReference type="PROSITE" id="PS50142"/>
    </source>
</evidence>
<keyword evidence="12 15" id="KW-0378">Hydrolase</keyword>
<keyword evidence="15" id="KW-0699">rRNA-binding</keyword>
<keyword evidence="9 15" id="KW-0540">Nuclease</keyword>
<keyword evidence="7 15" id="KW-0507">mRNA processing</keyword>
<dbReference type="HAMAP" id="MF_00104">
    <property type="entry name" value="RNase_III"/>
    <property type="match status" value="1"/>
</dbReference>
<feature type="domain" description="RNase III" evidence="17">
    <location>
        <begin position="1"/>
        <end position="123"/>
    </location>
</feature>
<comment type="subcellular location">
    <subcellularLocation>
        <location evidence="2 15">Cytoplasm</location>
    </subcellularLocation>
</comment>
<dbReference type="Gene3D" id="1.10.1520.10">
    <property type="entry name" value="Ribonuclease III domain"/>
    <property type="match status" value="1"/>
</dbReference>
<dbReference type="PROSITE" id="PS50142">
    <property type="entry name" value="RNASE_3_2"/>
    <property type="match status" value="1"/>
</dbReference>
<evidence type="ECO:0000256" key="12">
    <source>
        <dbReference type="ARBA" id="ARBA00022801"/>
    </source>
</evidence>
<dbReference type="Pfam" id="PF14622">
    <property type="entry name" value="Ribonucleas_3_3"/>
    <property type="match status" value="1"/>
</dbReference>